<evidence type="ECO:0000256" key="1">
    <source>
        <dbReference type="SAM" id="MobiDB-lite"/>
    </source>
</evidence>
<reference evidence="3" key="2">
    <citation type="submission" date="2002-07" db="EMBL/GenBank/DDBJ databases">
        <title>Oryza sativa nipponbare(GA3) genomic DNA, chromosome 8, BAC clone:OSJNBa0062G05.</title>
        <authorList>
            <person name="Sasaki T."/>
            <person name="Matsumoto T."/>
            <person name="Katayose Y."/>
        </authorList>
    </citation>
    <scope>NUCLEOTIDE SEQUENCE</scope>
</reference>
<accession>Q6Z0F4</accession>
<feature type="compositionally biased region" description="Low complexity" evidence="1">
    <location>
        <begin position="73"/>
        <end position="107"/>
    </location>
</feature>
<proteinExistence type="predicted"/>
<gene>
    <name evidence="2" type="ORF">OJ1790_D02.1</name>
    <name evidence="3" type="ORF">OSJNBa0062G05.21</name>
</gene>
<dbReference type="AlphaFoldDB" id="Q6Z0F4"/>
<organism evidence="3 4">
    <name type="scientific">Oryza sativa subsp. japonica</name>
    <name type="common">Rice</name>
    <dbReference type="NCBI Taxonomy" id="39947"/>
    <lineage>
        <taxon>Eukaryota</taxon>
        <taxon>Viridiplantae</taxon>
        <taxon>Streptophyta</taxon>
        <taxon>Embryophyta</taxon>
        <taxon>Tracheophyta</taxon>
        <taxon>Spermatophyta</taxon>
        <taxon>Magnoliopsida</taxon>
        <taxon>Liliopsida</taxon>
        <taxon>Poales</taxon>
        <taxon>Poaceae</taxon>
        <taxon>BOP clade</taxon>
        <taxon>Oryzoideae</taxon>
        <taxon>Oryzeae</taxon>
        <taxon>Oryzinae</taxon>
        <taxon>Oryza</taxon>
        <taxon>Oryza sativa</taxon>
    </lineage>
</organism>
<dbReference type="EMBL" id="AP004553">
    <property type="protein sequence ID" value="BAD01703.1"/>
    <property type="molecule type" value="Genomic_DNA"/>
</dbReference>
<dbReference type="EMBL" id="AP005491">
    <property type="protein sequence ID" value="BAD03652.1"/>
    <property type="molecule type" value="Genomic_DNA"/>
</dbReference>
<feature type="compositionally biased region" description="Basic and acidic residues" evidence="1">
    <location>
        <begin position="39"/>
        <end position="49"/>
    </location>
</feature>
<evidence type="ECO:0000313" key="3">
    <source>
        <dbReference type="EMBL" id="BAD03652.1"/>
    </source>
</evidence>
<reference evidence="4" key="3">
    <citation type="journal article" date="2005" name="Nature">
        <title>The map-based sequence of the rice genome.</title>
        <authorList>
            <consortium name="International rice genome sequencing project (IRGSP)"/>
            <person name="Matsumoto T."/>
            <person name="Wu J."/>
            <person name="Kanamori H."/>
            <person name="Katayose Y."/>
            <person name="Fujisawa M."/>
            <person name="Namiki N."/>
            <person name="Mizuno H."/>
            <person name="Yamamoto K."/>
            <person name="Antonio B.A."/>
            <person name="Baba T."/>
            <person name="Sakata K."/>
            <person name="Nagamura Y."/>
            <person name="Aoki H."/>
            <person name="Arikawa K."/>
            <person name="Arita K."/>
            <person name="Bito T."/>
            <person name="Chiden Y."/>
            <person name="Fujitsuka N."/>
            <person name="Fukunaka R."/>
            <person name="Hamada M."/>
            <person name="Harada C."/>
            <person name="Hayashi A."/>
            <person name="Hijishita S."/>
            <person name="Honda M."/>
            <person name="Hosokawa S."/>
            <person name="Ichikawa Y."/>
            <person name="Idonuma A."/>
            <person name="Iijima M."/>
            <person name="Ikeda M."/>
            <person name="Ikeno M."/>
            <person name="Ito K."/>
            <person name="Ito S."/>
            <person name="Ito T."/>
            <person name="Ito Y."/>
            <person name="Ito Y."/>
            <person name="Iwabuchi A."/>
            <person name="Kamiya K."/>
            <person name="Karasawa W."/>
            <person name="Kurita K."/>
            <person name="Katagiri S."/>
            <person name="Kikuta A."/>
            <person name="Kobayashi H."/>
            <person name="Kobayashi N."/>
            <person name="Machita K."/>
            <person name="Maehara T."/>
            <person name="Masukawa M."/>
            <person name="Mizubayashi T."/>
            <person name="Mukai Y."/>
            <person name="Nagasaki H."/>
            <person name="Nagata Y."/>
            <person name="Naito S."/>
            <person name="Nakashima M."/>
            <person name="Nakama Y."/>
            <person name="Nakamichi Y."/>
            <person name="Nakamura M."/>
            <person name="Meguro A."/>
            <person name="Negishi M."/>
            <person name="Ohta I."/>
            <person name="Ohta T."/>
            <person name="Okamoto M."/>
            <person name="Ono N."/>
            <person name="Saji S."/>
            <person name="Sakaguchi M."/>
            <person name="Sakai K."/>
            <person name="Shibata M."/>
            <person name="Shimokawa T."/>
            <person name="Song J."/>
            <person name="Takazaki Y."/>
            <person name="Terasawa K."/>
            <person name="Tsugane M."/>
            <person name="Tsuji K."/>
            <person name="Ueda S."/>
            <person name="Waki K."/>
            <person name="Yamagata H."/>
            <person name="Yamamoto M."/>
            <person name="Yamamoto S."/>
            <person name="Yamane H."/>
            <person name="Yoshiki S."/>
            <person name="Yoshihara R."/>
            <person name="Yukawa K."/>
            <person name="Zhong H."/>
            <person name="Yano M."/>
            <person name="Yuan Q."/>
            <person name="Ouyang S."/>
            <person name="Liu J."/>
            <person name="Jones K.M."/>
            <person name="Gansberger K."/>
            <person name="Moffat K."/>
            <person name="Hill J."/>
            <person name="Bera J."/>
            <person name="Fadrosh D."/>
            <person name="Jin S."/>
            <person name="Johri S."/>
            <person name="Kim M."/>
            <person name="Overton L."/>
            <person name="Reardon M."/>
            <person name="Tsitrin T."/>
            <person name="Vuong H."/>
            <person name="Weaver B."/>
            <person name="Ciecko A."/>
            <person name="Tallon L."/>
            <person name="Jackson J."/>
            <person name="Pai G."/>
            <person name="Aken S.V."/>
            <person name="Utterback T."/>
            <person name="Reidmuller S."/>
            <person name="Feldblyum T."/>
            <person name="Hsiao J."/>
            <person name="Zismann V."/>
            <person name="Iobst S."/>
            <person name="de Vazeille A.R."/>
            <person name="Buell C.R."/>
            <person name="Ying K."/>
            <person name="Li Y."/>
            <person name="Lu T."/>
            <person name="Huang Y."/>
            <person name="Zhao Q."/>
            <person name="Feng Q."/>
            <person name="Zhang L."/>
            <person name="Zhu J."/>
            <person name="Weng Q."/>
            <person name="Mu J."/>
            <person name="Lu Y."/>
            <person name="Fan D."/>
            <person name="Liu Y."/>
            <person name="Guan J."/>
            <person name="Zhang Y."/>
            <person name="Yu S."/>
            <person name="Liu X."/>
            <person name="Zhang Y."/>
            <person name="Hong G."/>
            <person name="Han B."/>
            <person name="Choisne N."/>
            <person name="Demange N."/>
            <person name="Orjeda G."/>
            <person name="Samain S."/>
            <person name="Cattolico L."/>
            <person name="Pelletier E."/>
            <person name="Couloux A."/>
            <person name="Segurens B."/>
            <person name="Wincker P."/>
            <person name="D'Hont A."/>
            <person name="Scarpelli C."/>
            <person name="Weissenbach J."/>
            <person name="Salanoubat M."/>
            <person name="Quetier F."/>
            <person name="Yu Y."/>
            <person name="Kim H.R."/>
            <person name="Rambo T."/>
            <person name="Currie J."/>
            <person name="Collura K."/>
            <person name="Luo M."/>
            <person name="Yang T."/>
            <person name="Ammiraju J.S.S."/>
            <person name="Engler F."/>
            <person name="Soderlund C."/>
            <person name="Wing R.A."/>
            <person name="Palmer L.E."/>
            <person name="de la Bastide M."/>
            <person name="Spiegel L."/>
            <person name="Nascimento L."/>
            <person name="Zutavern T."/>
            <person name="O'Shaughnessy A."/>
            <person name="Dike S."/>
            <person name="Dedhia N."/>
            <person name="Preston R."/>
            <person name="Balija V."/>
            <person name="McCombie W.R."/>
            <person name="Chow T."/>
            <person name="Chen H."/>
            <person name="Chung M."/>
            <person name="Chen C."/>
            <person name="Shaw J."/>
            <person name="Wu H."/>
            <person name="Hsiao K."/>
            <person name="Chao Y."/>
            <person name="Chu M."/>
            <person name="Cheng C."/>
            <person name="Hour A."/>
            <person name="Lee P."/>
            <person name="Lin S."/>
            <person name="Lin Y."/>
            <person name="Liou J."/>
            <person name="Liu S."/>
            <person name="Hsing Y."/>
            <person name="Raghuvanshi S."/>
            <person name="Mohanty A."/>
            <person name="Bharti A.K."/>
            <person name="Gaur A."/>
            <person name="Gupta V."/>
            <person name="Kumar D."/>
            <person name="Ravi V."/>
            <person name="Vij S."/>
            <person name="Kapur A."/>
            <person name="Khurana P."/>
            <person name="Khurana P."/>
            <person name="Khurana J.P."/>
            <person name="Tyagi A.K."/>
            <person name="Gaikwad K."/>
            <person name="Singh A."/>
            <person name="Dalal V."/>
            <person name="Srivastava S."/>
            <person name="Dixit A."/>
            <person name="Pal A.K."/>
            <person name="Ghazi I.A."/>
            <person name="Yadav M."/>
            <person name="Pandit A."/>
            <person name="Bhargava A."/>
            <person name="Sureshbabu K."/>
            <person name="Batra K."/>
            <person name="Sharma T.R."/>
            <person name="Mohapatra T."/>
            <person name="Singh N.K."/>
            <person name="Messing J."/>
            <person name="Nelson A.B."/>
            <person name="Fuks G."/>
            <person name="Kavchok S."/>
            <person name="Keizer G."/>
            <person name="Linton E."/>
            <person name="Llaca V."/>
            <person name="Song R."/>
            <person name="Tanyolac B."/>
            <person name="Young S."/>
            <person name="Ho-Il K."/>
            <person name="Hahn J.H."/>
            <person name="Sangsakoo G."/>
            <person name="Vanavichit A."/>
            <person name="de Mattos Luiz.A.T."/>
            <person name="Zimmer P.D."/>
            <person name="Malone G."/>
            <person name="Dellagostin O."/>
            <person name="de Oliveira A.C."/>
            <person name="Bevan M."/>
            <person name="Bancroft I."/>
            <person name="Minx P."/>
            <person name="Cordum H."/>
            <person name="Wilson R."/>
            <person name="Cheng Z."/>
            <person name="Jin W."/>
            <person name="Jiang J."/>
            <person name="Leong S.A."/>
            <person name="Iwama H."/>
            <person name="Gojobori T."/>
            <person name="Itoh T."/>
            <person name="Niimura Y."/>
            <person name="Fujii Y."/>
            <person name="Habara T."/>
            <person name="Sakai H."/>
            <person name="Sato Y."/>
            <person name="Wilson G."/>
            <person name="Kumar K."/>
            <person name="McCouch S."/>
            <person name="Juretic N."/>
            <person name="Hoen D."/>
            <person name="Wright S."/>
            <person name="Bruskiewich R."/>
            <person name="Bureau T."/>
            <person name="Miyao A."/>
            <person name="Hirochika H."/>
            <person name="Nishikawa T."/>
            <person name="Kadowaki K."/>
            <person name="Sugiura M."/>
            <person name="Burr B."/>
            <person name="Sasaki T."/>
        </authorList>
    </citation>
    <scope>NUCLEOTIDE SEQUENCE [LARGE SCALE GENOMIC DNA]</scope>
    <source>
        <strain evidence="4">cv. Nipponbare</strain>
    </source>
</reference>
<feature type="compositionally biased region" description="Basic and acidic residues" evidence="1">
    <location>
        <begin position="62"/>
        <end position="72"/>
    </location>
</feature>
<evidence type="ECO:0000313" key="4">
    <source>
        <dbReference type="Proteomes" id="UP000000763"/>
    </source>
</evidence>
<sequence>MAGGPTLPRPGLVAQRRGGGSGDGAATARDLTGELTVGEAREVAGKEAGPDGVGVGGGAEVTADHGEVRESTATRSSSGRRAISQAAASSSSMDPAMAAGELTSRGPSSPPRSPRRPAARGWGEAARRRATREQIATVPESVSASASAARGGDPGNGDLGKSASASTARGGDPGDGEPGKSASASAAGGGDPSDGEPGKSTFTGRSRAAAVALLYDADAESRAVSQGALDMPAWPMAATSTLSVASGKSIGNQVYNVEWTNSTSYYFNSTSCPATHQHPATRAHDCLADGRLSRLDSNPTSLASLHHYVKSDILLKGN</sequence>
<dbReference type="Proteomes" id="UP000000763">
    <property type="component" value="Chromosome 8"/>
</dbReference>
<feature type="region of interest" description="Disordered" evidence="1">
    <location>
        <begin position="1"/>
        <end position="202"/>
    </location>
</feature>
<protein>
    <submittedName>
        <fullName evidence="3">Uncharacterized protein</fullName>
    </submittedName>
</protein>
<evidence type="ECO:0000313" key="2">
    <source>
        <dbReference type="EMBL" id="BAD01703.1"/>
    </source>
</evidence>
<reference evidence="4" key="4">
    <citation type="journal article" date="2008" name="Nucleic Acids Res.">
        <title>The rice annotation project database (RAP-DB): 2008 update.</title>
        <authorList>
            <consortium name="The rice annotation project (RAP)"/>
        </authorList>
    </citation>
    <scope>GENOME REANNOTATION</scope>
    <source>
        <strain evidence="4">cv. Nipponbare</strain>
    </source>
</reference>
<reference evidence="2" key="1">
    <citation type="submission" date="2001-12" db="EMBL/GenBank/DDBJ databases">
        <title>Oryza sativa nipponbare(GA3) genomic DNA, chromosome 8, BAC clone:OJ1790_D02.</title>
        <authorList>
            <person name="Sasaki T."/>
            <person name="Matsumoto T."/>
            <person name="Yamamoto K."/>
        </authorList>
    </citation>
    <scope>NUCLEOTIDE SEQUENCE</scope>
</reference>
<name>Q6Z0F4_ORYSJ</name>